<feature type="domain" description="HTH lysR-type" evidence="5">
    <location>
        <begin position="27"/>
        <end position="77"/>
    </location>
</feature>
<organism evidence="6 7">
    <name type="scientific">Aquella oligotrophica</name>
    <dbReference type="NCBI Taxonomy" id="2067065"/>
    <lineage>
        <taxon>Bacteria</taxon>
        <taxon>Pseudomonadati</taxon>
        <taxon>Pseudomonadota</taxon>
        <taxon>Betaproteobacteria</taxon>
        <taxon>Neisseriales</taxon>
        <taxon>Neisseriaceae</taxon>
        <taxon>Aquella</taxon>
    </lineage>
</organism>
<dbReference type="RefSeq" id="WP_102952198.1">
    <property type="nucleotide sequence ID" value="NZ_CP024847.1"/>
</dbReference>
<reference evidence="7" key="1">
    <citation type="submission" date="2017-11" db="EMBL/GenBank/DDBJ databases">
        <authorList>
            <person name="Chan K.G."/>
            <person name="Lee L.S."/>
        </authorList>
    </citation>
    <scope>NUCLEOTIDE SEQUENCE [LARGE SCALE GENOMIC DNA]</scope>
    <source>
        <strain evidence="7">DSM 100970</strain>
    </source>
</reference>
<evidence type="ECO:0000256" key="4">
    <source>
        <dbReference type="ARBA" id="ARBA00023163"/>
    </source>
</evidence>
<dbReference type="InterPro" id="IPR036390">
    <property type="entry name" value="WH_DNA-bd_sf"/>
</dbReference>
<name>A0A2I7N900_9NEIS</name>
<evidence type="ECO:0000313" key="7">
    <source>
        <dbReference type="Proteomes" id="UP000236655"/>
    </source>
</evidence>
<keyword evidence="3" id="KW-0238">DNA-binding</keyword>
<evidence type="ECO:0000256" key="3">
    <source>
        <dbReference type="ARBA" id="ARBA00023125"/>
    </source>
</evidence>
<keyword evidence="7" id="KW-1185">Reference proteome</keyword>
<dbReference type="SUPFAM" id="SSF53850">
    <property type="entry name" value="Periplasmic binding protein-like II"/>
    <property type="match status" value="1"/>
</dbReference>
<proteinExistence type="inferred from homology"/>
<dbReference type="GO" id="GO:0006351">
    <property type="term" value="P:DNA-templated transcription"/>
    <property type="evidence" value="ECO:0007669"/>
    <property type="project" value="TreeGrafter"/>
</dbReference>
<dbReference type="InterPro" id="IPR036388">
    <property type="entry name" value="WH-like_DNA-bd_sf"/>
</dbReference>
<dbReference type="InterPro" id="IPR005119">
    <property type="entry name" value="LysR_subst-bd"/>
</dbReference>
<dbReference type="AlphaFoldDB" id="A0A2I7N900"/>
<comment type="similarity">
    <text evidence="1">Belongs to the LysR transcriptional regulatory family.</text>
</comment>
<protein>
    <recommendedName>
        <fullName evidence="5">HTH lysR-type domain-containing protein</fullName>
    </recommendedName>
</protein>
<dbReference type="GO" id="GO:0003700">
    <property type="term" value="F:DNA-binding transcription factor activity"/>
    <property type="evidence" value="ECO:0007669"/>
    <property type="project" value="InterPro"/>
</dbReference>
<keyword evidence="4" id="KW-0804">Transcription</keyword>
<dbReference type="OrthoDB" id="9178040at2"/>
<dbReference type="PROSITE" id="PS50931">
    <property type="entry name" value="HTH_LYSR"/>
    <property type="match status" value="1"/>
</dbReference>
<evidence type="ECO:0000313" key="6">
    <source>
        <dbReference type="EMBL" id="AUR52911.1"/>
    </source>
</evidence>
<dbReference type="Gene3D" id="1.10.10.10">
    <property type="entry name" value="Winged helix-like DNA-binding domain superfamily/Winged helix DNA-binding domain"/>
    <property type="match status" value="1"/>
</dbReference>
<dbReference type="PANTHER" id="PTHR30537:SF5">
    <property type="entry name" value="HTH-TYPE TRANSCRIPTIONAL ACTIVATOR TTDR-RELATED"/>
    <property type="match status" value="1"/>
</dbReference>
<evidence type="ECO:0000259" key="5">
    <source>
        <dbReference type="PROSITE" id="PS50931"/>
    </source>
</evidence>
<dbReference type="PANTHER" id="PTHR30537">
    <property type="entry name" value="HTH-TYPE TRANSCRIPTIONAL REGULATOR"/>
    <property type="match status" value="1"/>
</dbReference>
<accession>A0A2I7N900</accession>
<dbReference type="Pfam" id="PF03466">
    <property type="entry name" value="LysR_substrate"/>
    <property type="match status" value="1"/>
</dbReference>
<dbReference type="InterPro" id="IPR058163">
    <property type="entry name" value="LysR-type_TF_proteobact-type"/>
</dbReference>
<dbReference type="Pfam" id="PF00126">
    <property type="entry name" value="HTH_1"/>
    <property type="match status" value="1"/>
</dbReference>
<sequence>MTYPIYFIMGAEMNILEIRSIYNDALIFCEVYEIKNFSLVAKKLGINQSTVTRRIQALEEKLELQLIRRSTRKIEVTDDGVKFYQLFTGQENYLRNAIEEFKFSRNSLNGKIRLAIPYGIANHILSPYIAKYVRENPQVNIELIYQNREADLIKDAIDLAIVRQIPAQQTLMVKKIYETYVQLFCTPEYISRYGEPKDLNDLEQHLITGYIKDDSSIDNLMRVEHLDGRQFFIRGKSSLSINSTEAGKTLIRGGHAIVIGLDELYEGEQKRGEVVKVLPEYRFAHTAFYLVRLNNNNSPLVKHFMQFIEECFKLKNKNSNQVNLPEIS</sequence>
<dbReference type="Proteomes" id="UP000236655">
    <property type="component" value="Chromosome"/>
</dbReference>
<dbReference type="KEGG" id="nba:CUN60_11605"/>
<evidence type="ECO:0000256" key="1">
    <source>
        <dbReference type="ARBA" id="ARBA00009437"/>
    </source>
</evidence>
<dbReference type="InterPro" id="IPR000847">
    <property type="entry name" value="LysR_HTH_N"/>
</dbReference>
<dbReference type="EMBL" id="CP024847">
    <property type="protein sequence ID" value="AUR52911.1"/>
    <property type="molecule type" value="Genomic_DNA"/>
</dbReference>
<dbReference type="GO" id="GO:0043565">
    <property type="term" value="F:sequence-specific DNA binding"/>
    <property type="evidence" value="ECO:0007669"/>
    <property type="project" value="TreeGrafter"/>
</dbReference>
<evidence type="ECO:0000256" key="2">
    <source>
        <dbReference type="ARBA" id="ARBA00023015"/>
    </source>
</evidence>
<keyword evidence="2" id="KW-0805">Transcription regulation</keyword>
<gene>
    <name evidence="6" type="ORF">CUN60_11605</name>
</gene>
<dbReference type="SUPFAM" id="SSF46785">
    <property type="entry name" value="Winged helix' DNA-binding domain"/>
    <property type="match status" value="1"/>
</dbReference>
<dbReference type="Gene3D" id="3.40.190.290">
    <property type="match status" value="1"/>
</dbReference>